<dbReference type="eggNOG" id="COG1846">
    <property type="taxonomic scope" value="Bacteria"/>
</dbReference>
<dbReference type="PRINTS" id="PR00598">
    <property type="entry name" value="HTHMARR"/>
</dbReference>
<evidence type="ECO:0000259" key="4">
    <source>
        <dbReference type="PROSITE" id="PS50995"/>
    </source>
</evidence>
<keyword evidence="2" id="KW-0238">DNA-binding</keyword>
<dbReference type="InterPro" id="IPR000835">
    <property type="entry name" value="HTH_MarR-typ"/>
</dbReference>
<dbReference type="InterPro" id="IPR036388">
    <property type="entry name" value="WH-like_DNA-bd_sf"/>
</dbReference>
<organism evidence="5 6">
    <name type="scientific">Octadecabacter arcticus 238</name>
    <dbReference type="NCBI Taxonomy" id="391616"/>
    <lineage>
        <taxon>Bacteria</taxon>
        <taxon>Pseudomonadati</taxon>
        <taxon>Pseudomonadota</taxon>
        <taxon>Alphaproteobacteria</taxon>
        <taxon>Rhodobacterales</taxon>
        <taxon>Roseobacteraceae</taxon>
        <taxon>Octadecabacter</taxon>
    </lineage>
</organism>
<sequence>MLVSYIVLGNNAVTNRYIERTYQMPVHAWSTLFSVVMFPGIRAKEIKALFPRPQNTISRAASLLEARGLIEQRISATDGREKKMFATPEGEDVLAKIRATSVLRQEELFAPLSKQERETFFDLARKIATGSGSGLLHTTTMKPATHVTQEI</sequence>
<dbReference type="HOGENOM" id="CLU_1617908_0_0_5"/>
<evidence type="ECO:0000313" key="5">
    <source>
        <dbReference type="EMBL" id="AGI74119.1"/>
    </source>
</evidence>
<dbReference type="EMBL" id="CP003742">
    <property type="protein sequence ID" value="AGI74119.1"/>
    <property type="molecule type" value="Genomic_DNA"/>
</dbReference>
<dbReference type="AlphaFoldDB" id="M9RND7"/>
<keyword evidence="3" id="KW-0804">Transcription</keyword>
<feature type="domain" description="HTH marR-type" evidence="4">
    <location>
        <begin position="1"/>
        <end position="129"/>
    </location>
</feature>
<reference evidence="5 6" key="1">
    <citation type="journal article" date="2013" name="PLoS ONE">
        <title>Poles Apart: Arctic and Antarctic Octadecabacter strains Share High Genome Plasticity and a New Type of Xanthorhodopsin.</title>
        <authorList>
            <person name="Vollmers J."/>
            <person name="Voget S."/>
            <person name="Dietrich S."/>
            <person name="Gollnow K."/>
            <person name="Smits M."/>
            <person name="Meyer K."/>
            <person name="Brinkhoff T."/>
            <person name="Simon M."/>
            <person name="Daniel R."/>
        </authorList>
    </citation>
    <scope>NUCLEOTIDE SEQUENCE [LARGE SCALE GENOMIC DNA]</scope>
    <source>
        <strain evidence="5 6">238</strain>
    </source>
</reference>
<evidence type="ECO:0000256" key="1">
    <source>
        <dbReference type="ARBA" id="ARBA00023015"/>
    </source>
</evidence>
<dbReference type="Gene3D" id="1.10.10.10">
    <property type="entry name" value="Winged helix-like DNA-binding domain superfamily/Winged helix DNA-binding domain"/>
    <property type="match status" value="1"/>
</dbReference>
<dbReference type="KEGG" id="oar:OA238_c42060"/>
<dbReference type="PROSITE" id="PS01117">
    <property type="entry name" value="HTH_MARR_1"/>
    <property type="match status" value="1"/>
</dbReference>
<name>M9RND7_9RHOB</name>
<dbReference type="Proteomes" id="UP000004688">
    <property type="component" value="Chromosome"/>
</dbReference>
<protein>
    <submittedName>
        <fullName evidence="5">MarR family transcriptional regulator</fullName>
    </submittedName>
</protein>
<evidence type="ECO:0000256" key="3">
    <source>
        <dbReference type="ARBA" id="ARBA00023163"/>
    </source>
</evidence>
<dbReference type="SUPFAM" id="SSF46785">
    <property type="entry name" value="Winged helix' DNA-binding domain"/>
    <property type="match status" value="1"/>
</dbReference>
<dbReference type="GO" id="GO:0003677">
    <property type="term" value="F:DNA binding"/>
    <property type="evidence" value="ECO:0007669"/>
    <property type="project" value="UniProtKB-KW"/>
</dbReference>
<dbReference type="InterPro" id="IPR036390">
    <property type="entry name" value="WH_DNA-bd_sf"/>
</dbReference>
<dbReference type="Pfam" id="PF12802">
    <property type="entry name" value="MarR_2"/>
    <property type="match status" value="1"/>
</dbReference>
<proteinExistence type="predicted"/>
<evidence type="ECO:0000256" key="2">
    <source>
        <dbReference type="ARBA" id="ARBA00023125"/>
    </source>
</evidence>
<gene>
    <name evidence="5" type="ORF">OA238_c42060</name>
</gene>
<keyword evidence="1" id="KW-0805">Transcription regulation</keyword>
<dbReference type="InterPro" id="IPR023187">
    <property type="entry name" value="Tscrpt_reg_MarR-type_CS"/>
</dbReference>
<dbReference type="SMART" id="SM00347">
    <property type="entry name" value="HTH_MARR"/>
    <property type="match status" value="1"/>
</dbReference>
<dbReference type="STRING" id="391616.OA238_c42060"/>
<evidence type="ECO:0000313" key="6">
    <source>
        <dbReference type="Proteomes" id="UP000004688"/>
    </source>
</evidence>
<accession>M9RND7</accession>
<dbReference type="PROSITE" id="PS50995">
    <property type="entry name" value="HTH_MARR_2"/>
    <property type="match status" value="1"/>
</dbReference>
<dbReference type="GO" id="GO:0003700">
    <property type="term" value="F:DNA-binding transcription factor activity"/>
    <property type="evidence" value="ECO:0007669"/>
    <property type="project" value="InterPro"/>
</dbReference>
<keyword evidence="6" id="KW-1185">Reference proteome</keyword>